<accession>A0A8J3KZ28</accession>
<keyword evidence="3" id="KW-1185">Reference proteome</keyword>
<gene>
    <name evidence="2" type="ORF">Cco03nite_04350</name>
</gene>
<dbReference type="SUPFAM" id="SSF54593">
    <property type="entry name" value="Glyoxalase/Bleomycin resistance protein/Dihydroxybiphenyl dioxygenase"/>
    <property type="match status" value="1"/>
</dbReference>
<dbReference type="RefSeq" id="WP_203688202.1">
    <property type="nucleotide sequence ID" value="NZ_BAAALC010000001.1"/>
</dbReference>
<dbReference type="Gene3D" id="3.30.720.100">
    <property type="match status" value="1"/>
</dbReference>
<dbReference type="PIRSF" id="PIRSF021700">
    <property type="entry name" value="3_dmu_93_MTrfase"/>
    <property type="match status" value="1"/>
</dbReference>
<dbReference type="EMBL" id="BONI01000002">
    <property type="protein sequence ID" value="GIG03735.1"/>
    <property type="molecule type" value="Genomic_DNA"/>
</dbReference>
<dbReference type="InterPro" id="IPR009725">
    <property type="entry name" value="3_dmu_93_MTrfase"/>
</dbReference>
<dbReference type="PANTHER" id="PTHR33990">
    <property type="entry name" value="PROTEIN YJDN-RELATED"/>
    <property type="match status" value="1"/>
</dbReference>
<sequence>MNTDDPAITPFLMFEGAATDAMNFYVSLFDDGEILSVTPHQGEHTGVQLAEFKVAGQRLLCSDSYVKHAFTFTPSLSLFVKCRDEAELTRLHAALSDGGHDLMPPSNYGFSTRFAWVSDRFGVSWQLNLP</sequence>
<feature type="domain" description="PhnB-like" evidence="1">
    <location>
        <begin position="7"/>
        <end position="127"/>
    </location>
</feature>
<proteinExistence type="predicted"/>
<name>A0A8J3KZ28_9ACTN</name>
<dbReference type="Pfam" id="PF06983">
    <property type="entry name" value="3-dmu-9_3-mt"/>
    <property type="match status" value="1"/>
</dbReference>
<comment type="caution">
    <text evidence="2">The sequence shown here is derived from an EMBL/GenBank/DDBJ whole genome shotgun (WGS) entry which is preliminary data.</text>
</comment>
<dbReference type="InterPro" id="IPR028973">
    <property type="entry name" value="PhnB-like"/>
</dbReference>
<dbReference type="Gene3D" id="3.30.720.110">
    <property type="match status" value="1"/>
</dbReference>
<dbReference type="InterPro" id="IPR029068">
    <property type="entry name" value="Glyas_Bleomycin-R_OHBP_Dase"/>
</dbReference>
<dbReference type="PANTHER" id="PTHR33990:SF4">
    <property type="entry name" value="PHNB-LIKE DOMAIN-CONTAINING PROTEIN"/>
    <property type="match status" value="1"/>
</dbReference>
<organism evidence="2 3">
    <name type="scientific">Catellatospora coxensis</name>
    <dbReference type="NCBI Taxonomy" id="310354"/>
    <lineage>
        <taxon>Bacteria</taxon>
        <taxon>Bacillati</taxon>
        <taxon>Actinomycetota</taxon>
        <taxon>Actinomycetes</taxon>
        <taxon>Micromonosporales</taxon>
        <taxon>Micromonosporaceae</taxon>
        <taxon>Catellatospora</taxon>
    </lineage>
</organism>
<dbReference type="CDD" id="cd06588">
    <property type="entry name" value="PhnB_like"/>
    <property type="match status" value="1"/>
</dbReference>
<evidence type="ECO:0000313" key="3">
    <source>
        <dbReference type="Proteomes" id="UP000630887"/>
    </source>
</evidence>
<protein>
    <submittedName>
        <fullName evidence="2">VOC family protein</fullName>
    </submittedName>
</protein>
<reference evidence="2 3" key="1">
    <citation type="submission" date="2021-01" db="EMBL/GenBank/DDBJ databases">
        <title>Whole genome shotgun sequence of Catellatospora coxensis NBRC 107359.</title>
        <authorList>
            <person name="Komaki H."/>
            <person name="Tamura T."/>
        </authorList>
    </citation>
    <scope>NUCLEOTIDE SEQUENCE [LARGE SCALE GENOMIC DNA]</scope>
    <source>
        <strain evidence="2 3">NBRC 107359</strain>
    </source>
</reference>
<dbReference type="AlphaFoldDB" id="A0A8J3KZ28"/>
<dbReference type="Proteomes" id="UP000630887">
    <property type="component" value="Unassembled WGS sequence"/>
</dbReference>
<evidence type="ECO:0000259" key="1">
    <source>
        <dbReference type="Pfam" id="PF06983"/>
    </source>
</evidence>
<evidence type="ECO:0000313" key="2">
    <source>
        <dbReference type="EMBL" id="GIG03735.1"/>
    </source>
</evidence>